<name>A0ABW4VM27_9BACT</name>
<gene>
    <name evidence="1" type="ORF">ACFSKL_06995</name>
</gene>
<reference evidence="2" key="1">
    <citation type="journal article" date="2019" name="Int. J. Syst. Evol. Microbiol.">
        <title>The Global Catalogue of Microorganisms (GCM) 10K type strain sequencing project: providing services to taxonomists for standard genome sequencing and annotation.</title>
        <authorList>
            <consortium name="The Broad Institute Genomics Platform"/>
            <consortium name="The Broad Institute Genome Sequencing Center for Infectious Disease"/>
            <person name="Wu L."/>
            <person name="Ma J."/>
        </authorList>
    </citation>
    <scope>NUCLEOTIDE SEQUENCE [LARGE SCALE GENOMIC DNA]</scope>
    <source>
        <strain evidence="2">CGMCC 1.15180</strain>
    </source>
</reference>
<accession>A0ABW4VM27</accession>
<dbReference type="Proteomes" id="UP001597361">
    <property type="component" value="Unassembled WGS sequence"/>
</dbReference>
<sequence length="149" mass="16581">MSLLLGYFHSNAQNIYTPKFTLVPTGGYFTYNYSQSQLNAIQSDVENGLYGSSCVVITGSSNNYCHGYAWNMHPLGGREVVLDDYYMNAVSTYIDDESYLTTTSTILPGVIVRYSGDHSAVVVNVTNRYIPMSSCLISQHMVNKVDIFL</sequence>
<dbReference type="EMBL" id="JBHUHR010000021">
    <property type="protein sequence ID" value="MFD2034527.1"/>
    <property type="molecule type" value="Genomic_DNA"/>
</dbReference>
<proteinExistence type="predicted"/>
<dbReference type="RefSeq" id="WP_376884776.1">
    <property type="nucleotide sequence ID" value="NZ_JBHUHR010000021.1"/>
</dbReference>
<evidence type="ECO:0000313" key="2">
    <source>
        <dbReference type="Proteomes" id="UP001597361"/>
    </source>
</evidence>
<protein>
    <submittedName>
        <fullName evidence="1">Uncharacterized protein</fullName>
    </submittedName>
</protein>
<evidence type="ECO:0000313" key="1">
    <source>
        <dbReference type="EMBL" id="MFD2034527.1"/>
    </source>
</evidence>
<comment type="caution">
    <text evidence="1">The sequence shown here is derived from an EMBL/GenBank/DDBJ whole genome shotgun (WGS) entry which is preliminary data.</text>
</comment>
<organism evidence="1 2">
    <name type="scientific">Belliella marina</name>
    <dbReference type="NCBI Taxonomy" id="1644146"/>
    <lineage>
        <taxon>Bacteria</taxon>
        <taxon>Pseudomonadati</taxon>
        <taxon>Bacteroidota</taxon>
        <taxon>Cytophagia</taxon>
        <taxon>Cytophagales</taxon>
        <taxon>Cyclobacteriaceae</taxon>
        <taxon>Belliella</taxon>
    </lineage>
</organism>
<keyword evidence="2" id="KW-1185">Reference proteome</keyword>